<organism evidence="2 3">
    <name type="scientific">Bordetella genomosp. 5</name>
    <dbReference type="NCBI Taxonomy" id="1395608"/>
    <lineage>
        <taxon>Bacteria</taxon>
        <taxon>Pseudomonadati</taxon>
        <taxon>Pseudomonadota</taxon>
        <taxon>Betaproteobacteria</taxon>
        <taxon>Burkholderiales</taxon>
        <taxon>Alcaligenaceae</taxon>
        <taxon>Bordetella</taxon>
    </lineage>
</organism>
<dbReference type="Gene3D" id="3.40.630.30">
    <property type="match status" value="1"/>
</dbReference>
<feature type="domain" description="N-acetyltransferase" evidence="1">
    <location>
        <begin position="1"/>
        <end position="165"/>
    </location>
</feature>
<reference evidence="2 3" key="1">
    <citation type="submission" date="2017-05" db="EMBL/GenBank/DDBJ databases">
        <title>Complete and WGS of Bordetella genogroups.</title>
        <authorList>
            <person name="Spilker T."/>
            <person name="LiPuma J."/>
        </authorList>
    </citation>
    <scope>NUCLEOTIDE SEQUENCE [LARGE SCALE GENOMIC DNA]</scope>
    <source>
        <strain evidence="2 3">AU10456</strain>
    </source>
</reference>
<keyword evidence="2" id="KW-0808">Transferase</keyword>
<dbReference type="OrthoDB" id="336415at2"/>
<keyword evidence="3" id="KW-1185">Reference proteome</keyword>
<dbReference type="InterPro" id="IPR016181">
    <property type="entry name" value="Acyl_CoA_acyltransferase"/>
</dbReference>
<dbReference type="InterPro" id="IPR000182">
    <property type="entry name" value="GNAT_dom"/>
</dbReference>
<evidence type="ECO:0000259" key="1">
    <source>
        <dbReference type="PROSITE" id="PS51186"/>
    </source>
</evidence>
<name>A0A261TP11_9BORD</name>
<dbReference type="AlphaFoldDB" id="A0A261TP11"/>
<dbReference type="GO" id="GO:0016747">
    <property type="term" value="F:acyltransferase activity, transferring groups other than amino-acyl groups"/>
    <property type="evidence" value="ECO:0007669"/>
    <property type="project" value="InterPro"/>
</dbReference>
<evidence type="ECO:0000313" key="3">
    <source>
        <dbReference type="Proteomes" id="UP000216913"/>
    </source>
</evidence>
<evidence type="ECO:0000313" key="2">
    <source>
        <dbReference type="EMBL" id="OZI50363.1"/>
    </source>
</evidence>
<dbReference type="EMBL" id="NEVP01000007">
    <property type="protein sequence ID" value="OZI50363.1"/>
    <property type="molecule type" value="Genomic_DNA"/>
</dbReference>
<accession>A0A261TP11</accession>
<dbReference type="CDD" id="cd04301">
    <property type="entry name" value="NAT_SF"/>
    <property type="match status" value="1"/>
</dbReference>
<dbReference type="Proteomes" id="UP000216913">
    <property type="component" value="Unassembled WGS sequence"/>
</dbReference>
<dbReference type="RefSeq" id="WP_094800762.1">
    <property type="nucleotide sequence ID" value="NZ_NEVP01000007.1"/>
</dbReference>
<dbReference type="SUPFAM" id="SSF55729">
    <property type="entry name" value="Acyl-CoA N-acyltransferases (Nat)"/>
    <property type="match status" value="1"/>
</dbReference>
<protein>
    <submittedName>
        <fullName evidence="2">GNAT family N-acetyltransferase</fullName>
    </submittedName>
</protein>
<dbReference type="PROSITE" id="PS51186">
    <property type="entry name" value="GNAT"/>
    <property type="match status" value="1"/>
</dbReference>
<dbReference type="Pfam" id="PF00583">
    <property type="entry name" value="Acetyltransf_1"/>
    <property type="match status" value="1"/>
</dbReference>
<dbReference type="PANTHER" id="PTHR43415">
    <property type="entry name" value="SPERMIDINE N(1)-ACETYLTRANSFERASE"/>
    <property type="match status" value="1"/>
</dbReference>
<proteinExistence type="predicted"/>
<gene>
    <name evidence="2" type="ORF">CAL25_13715</name>
</gene>
<comment type="caution">
    <text evidence="2">The sequence shown here is derived from an EMBL/GenBank/DDBJ whole genome shotgun (WGS) entry which is preliminary data.</text>
</comment>
<dbReference type="PANTHER" id="PTHR43415:SF5">
    <property type="entry name" value="ACETYLTRANSFERASE"/>
    <property type="match status" value="1"/>
</dbReference>
<sequence length="171" mass="19617">MQLRAFDPADFDALASWFDSQRAVSQWGGSHVRHPLTAAQFEVMLAEGRGTRPQRQCWTAWHEDRAVGHGQIAYDWQDGNARLGRIVIAPQARGQGLARPMLRQLIDLAFDIPDIQRVELNVYMFNEVAIHTYKTLGFAFEGVRRSSTRVDDERWDTGMMGLLRHEWRPPA</sequence>